<evidence type="ECO:0000259" key="1">
    <source>
        <dbReference type="PROSITE" id="PS01033"/>
    </source>
</evidence>
<dbReference type="STRING" id="641238.SAMN04490244_105160"/>
<organism evidence="2 3">
    <name type="scientific">Tranquillimonas rosea</name>
    <dbReference type="NCBI Taxonomy" id="641238"/>
    <lineage>
        <taxon>Bacteria</taxon>
        <taxon>Pseudomonadati</taxon>
        <taxon>Pseudomonadota</taxon>
        <taxon>Alphaproteobacteria</taxon>
        <taxon>Rhodobacterales</taxon>
        <taxon>Roseobacteraceae</taxon>
        <taxon>Tranquillimonas</taxon>
    </lineage>
</organism>
<dbReference type="Gene3D" id="1.10.490.10">
    <property type="entry name" value="Globins"/>
    <property type="match status" value="1"/>
</dbReference>
<dbReference type="InterPro" id="IPR009050">
    <property type="entry name" value="Globin-like_sf"/>
</dbReference>
<accession>A0A1H9UAH4</accession>
<keyword evidence="3" id="KW-1185">Reference proteome</keyword>
<proteinExistence type="predicted"/>
<dbReference type="AlphaFoldDB" id="A0A1H9UAH4"/>
<feature type="domain" description="Globin" evidence="1">
    <location>
        <begin position="1"/>
        <end position="83"/>
    </location>
</feature>
<evidence type="ECO:0000313" key="3">
    <source>
        <dbReference type="Proteomes" id="UP000198885"/>
    </source>
</evidence>
<dbReference type="SUPFAM" id="SSF46458">
    <property type="entry name" value="Globin-like"/>
    <property type="match status" value="1"/>
</dbReference>
<dbReference type="OrthoDB" id="3213438at2"/>
<dbReference type="PROSITE" id="PS01033">
    <property type="entry name" value="GLOBIN"/>
    <property type="match status" value="1"/>
</dbReference>
<dbReference type="RefSeq" id="WP_092693000.1">
    <property type="nucleotide sequence ID" value="NZ_FOGU01000005.1"/>
</dbReference>
<evidence type="ECO:0000313" key="2">
    <source>
        <dbReference type="EMBL" id="SES06550.1"/>
    </source>
</evidence>
<gene>
    <name evidence="2" type="ORF">SAMN04490244_105160</name>
</gene>
<dbReference type="GO" id="GO:0019825">
    <property type="term" value="F:oxygen binding"/>
    <property type="evidence" value="ECO:0007669"/>
    <property type="project" value="InterPro"/>
</dbReference>
<reference evidence="2 3" key="1">
    <citation type="submission" date="2016-10" db="EMBL/GenBank/DDBJ databases">
        <authorList>
            <person name="de Groot N.N."/>
        </authorList>
    </citation>
    <scope>NUCLEOTIDE SEQUENCE [LARGE SCALE GENOMIC DNA]</scope>
    <source>
        <strain evidence="2 3">DSM 23042</strain>
    </source>
</reference>
<name>A0A1H9UAH4_9RHOB</name>
<dbReference type="EMBL" id="FOGU01000005">
    <property type="protein sequence ID" value="SES06550.1"/>
    <property type="molecule type" value="Genomic_DNA"/>
</dbReference>
<dbReference type="GO" id="GO:0020037">
    <property type="term" value="F:heme binding"/>
    <property type="evidence" value="ECO:0007669"/>
    <property type="project" value="InterPro"/>
</dbReference>
<dbReference type="InterPro" id="IPR012292">
    <property type="entry name" value="Globin/Proto"/>
</dbReference>
<protein>
    <submittedName>
        <fullName evidence="2">Globin</fullName>
    </submittedName>
</protein>
<dbReference type="Proteomes" id="UP000198885">
    <property type="component" value="Unassembled WGS sequence"/>
</dbReference>
<sequence length="83" mass="9282">MTPEDVRLVQTSFAQVFPHKARLTQRFYAHLFRIAPEMRPLFRNDPALQREKHASALGAIVRSLQDLGTALPTAAALAQRDVG</sequence>
<dbReference type="InterPro" id="IPR000971">
    <property type="entry name" value="Globin"/>
</dbReference>